<gene>
    <name evidence="1" type="ORF">MEDL_39253</name>
</gene>
<protein>
    <submittedName>
        <fullName evidence="1">Uncharacterized protein</fullName>
    </submittedName>
</protein>
<dbReference type="AlphaFoldDB" id="A0A8S3SYF1"/>
<evidence type="ECO:0000313" key="1">
    <source>
        <dbReference type="EMBL" id="CAG2226159.1"/>
    </source>
</evidence>
<proteinExistence type="predicted"/>
<dbReference type="EMBL" id="CAJPWZ010001875">
    <property type="protein sequence ID" value="CAG2226159.1"/>
    <property type="molecule type" value="Genomic_DNA"/>
</dbReference>
<accession>A0A8S3SYF1</accession>
<sequence>MEIHKAKTSINNHLDQLHQTLLRDLEASEETESKKIRQLLSEVEKNKKVITEFQAALAKLNSMIPDLQTFLTAKEMERDLRKKEQFVQSIIKGGELNHSQISWKMENIFQNFAIDIKSFGEIIVDNEPNKLILSRQKDQQAQQMITESAPKSIGNLTMALLQTIDIDAADVRGCTILPDGRMMFTCNIQDKVIHCHNNNIIVVTSGTNIVAQYISPVDIEKRKLVIKLHLVEYIEGAVLTHDGILIYCAGENGMTINLLNGGTKGSVRSGPLNQRGFSYVAVFNKDIMYTNSLLNTIKCCDFQFMKQWEFRNERVLRDPHGISVDNAENVYVVGTYSNTVVVVSHDGKHHRQSYRPAKVLSNHRHCIMTSQQTLY</sequence>
<name>A0A8S3SYF1_MYTED</name>
<dbReference type="Gene3D" id="2.120.10.30">
    <property type="entry name" value="TolB, C-terminal domain"/>
    <property type="match status" value="1"/>
</dbReference>
<organism evidence="1 2">
    <name type="scientific">Mytilus edulis</name>
    <name type="common">Blue mussel</name>
    <dbReference type="NCBI Taxonomy" id="6550"/>
    <lineage>
        <taxon>Eukaryota</taxon>
        <taxon>Metazoa</taxon>
        <taxon>Spiralia</taxon>
        <taxon>Lophotrochozoa</taxon>
        <taxon>Mollusca</taxon>
        <taxon>Bivalvia</taxon>
        <taxon>Autobranchia</taxon>
        <taxon>Pteriomorphia</taxon>
        <taxon>Mytilida</taxon>
        <taxon>Mytiloidea</taxon>
        <taxon>Mytilidae</taxon>
        <taxon>Mytilinae</taxon>
        <taxon>Mytilus</taxon>
    </lineage>
</organism>
<dbReference type="Proteomes" id="UP000683360">
    <property type="component" value="Unassembled WGS sequence"/>
</dbReference>
<keyword evidence="2" id="KW-1185">Reference proteome</keyword>
<reference evidence="1" key="1">
    <citation type="submission" date="2021-03" db="EMBL/GenBank/DDBJ databases">
        <authorList>
            <person name="Bekaert M."/>
        </authorList>
    </citation>
    <scope>NUCLEOTIDE SEQUENCE</scope>
</reference>
<dbReference type="OrthoDB" id="6162638at2759"/>
<dbReference type="SUPFAM" id="SSF101898">
    <property type="entry name" value="NHL repeat"/>
    <property type="match status" value="1"/>
</dbReference>
<dbReference type="InterPro" id="IPR011042">
    <property type="entry name" value="6-blade_b-propeller_TolB-like"/>
</dbReference>
<comment type="caution">
    <text evidence="1">The sequence shown here is derived from an EMBL/GenBank/DDBJ whole genome shotgun (WGS) entry which is preliminary data.</text>
</comment>
<evidence type="ECO:0000313" key="2">
    <source>
        <dbReference type="Proteomes" id="UP000683360"/>
    </source>
</evidence>